<keyword evidence="3" id="KW-1185">Reference proteome</keyword>
<dbReference type="EMBL" id="JAJNCT010000005">
    <property type="protein sequence ID" value="MCD2164132.1"/>
    <property type="molecule type" value="Genomic_DNA"/>
</dbReference>
<sequence>MKKSRLIETLRASFLLPLLALLCTGSWAARDFTPQAGTWVISEELDGKPGRGLAIDVQGNTFFMQMFGYEKNGNATFYTATGQMDGNSVTTPLMQYQGGRSFGSDARDAEFLGSPGPVTVSFVNGLQGTVQLPGEPEREIKRFEVMSPDYTKTYLEYGMLRSLLINTLDTKKEPQWLATAQIVKSFSEGWILGFGSFLSNYPFQWLTCQQIKDKDEYRCLSDKTPPAGYEDPYVLSARLRIVNVDAVGEVEVFYQGVLQKLPFVGVVAAGNPFPNEGSCDRSLDLYVGDVDYCFFSISPVSGTWIVKDEVNYKPGRGIALDVQAGMAVAQIFNYLPDGTPTFHMGSGTYAGAATSFELNRYRGGRALGGPLKSAKLAEAAGEIKLEFMYDGEGNTAARRPSRLTGDVQFPGEAPKQIVRMALEPGAETAEGLLGQWWLHFIGMSNWLKPTPVTLSRIEGNEAINQDGTIRCSRQIPHVPRRAQCIWNRDGQTYTAYFNQQQGDRSFTILQVRDRYGNLMGLGDIPLE</sequence>
<accession>A0AAW4XS01</accession>
<reference evidence="2 3" key="1">
    <citation type="submission" date="2021-11" db="EMBL/GenBank/DDBJ databases">
        <title>Genome sequence.</title>
        <authorList>
            <person name="Sun Q."/>
        </authorList>
    </citation>
    <scope>NUCLEOTIDE SEQUENCE [LARGE SCALE GENOMIC DNA]</scope>
    <source>
        <strain evidence="2 3">KCTC 12005</strain>
    </source>
</reference>
<keyword evidence="1" id="KW-0732">Signal</keyword>
<organism evidence="2 3">
    <name type="scientific">Comamonas koreensis</name>
    <dbReference type="NCBI Taxonomy" id="160825"/>
    <lineage>
        <taxon>Bacteria</taxon>
        <taxon>Pseudomonadati</taxon>
        <taxon>Pseudomonadota</taxon>
        <taxon>Betaproteobacteria</taxon>
        <taxon>Burkholderiales</taxon>
        <taxon>Comamonadaceae</taxon>
        <taxon>Comamonas</taxon>
    </lineage>
</organism>
<evidence type="ECO:0000256" key="1">
    <source>
        <dbReference type="SAM" id="SignalP"/>
    </source>
</evidence>
<dbReference type="Proteomes" id="UP001199260">
    <property type="component" value="Unassembled WGS sequence"/>
</dbReference>
<gene>
    <name evidence="2" type="ORF">LPW39_03165</name>
</gene>
<dbReference type="AlphaFoldDB" id="A0AAW4XS01"/>
<dbReference type="RefSeq" id="WP_230771264.1">
    <property type="nucleotide sequence ID" value="NZ_JAJNCT010000005.1"/>
</dbReference>
<name>A0AAW4XS01_9BURK</name>
<protein>
    <submittedName>
        <fullName evidence="2">Uncharacterized protein</fullName>
    </submittedName>
</protein>
<evidence type="ECO:0000313" key="3">
    <source>
        <dbReference type="Proteomes" id="UP001199260"/>
    </source>
</evidence>
<comment type="caution">
    <text evidence="2">The sequence shown here is derived from an EMBL/GenBank/DDBJ whole genome shotgun (WGS) entry which is preliminary data.</text>
</comment>
<feature type="chain" id="PRO_5043554438" evidence="1">
    <location>
        <begin position="29"/>
        <end position="527"/>
    </location>
</feature>
<feature type="signal peptide" evidence="1">
    <location>
        <begin position="1"/>
        <end position="28"/>
    </location>
</feature>
<proteinExistence type="predicted"/>
<evidence type="ECO:0000313" key="2">
    <source>
        <dbReference type="EMBL" id="MCD2164132.1"/>
    </source>
</evidence>